<protein>
    <submittedName>
        <fullName evidence="7">RagB/SusD family nutrient uptake outer membrane protein</fullName>
    </submittedName>
</protein>
<reference evidence="7 8" key="1">
    <citation type="submission" date="2021-07" db="EMBL/GenBank/DDBJ databases">
        <title>Mesonia aestuariivivens sp. nov., isolated from a tidal flat.</title>
        <authorList>
            <person name="Kim Y.-O."/>
            <person name="Yoon J.-H."/>
        </authorList>
    </citation>
    <scope>NUCLEOTIDE SEQUENCE [LARGE SCALE GENOMIC DNA]</scope>
    <source>
        <strain evidence="7 8">JHPTF-M18</strain>
    </source>
</reference>
<keyword evidence="8" id="KW-1185">Reference proteome</keyword>
<feature type="domain" description="RagB/SusD" evidence="5">
    <location>
        <begin position="359"/>
        <end position="488"/>
    </location>
</feature>
<name>A0ABS6W2C0_9FLAO</name>
<dbReference type="InterPro" id="IPR033985">
    <property type="entry name" value="SusD-like_N"/>
</dbReference>
<evidence type="ECO:0000313" key="7">
    <source>
        <dbReference type="EMBL" id="MBW2961980.1"/>
    </source>
</evidence>
<comment type="caution">
    <text evidence="7">The sequence shown here is derived from an EMBL/GenBank/DDBJ whole genome shotgun (WGS) entry which is preliminary data.</text>
</comment>
<dbReference type="Proteomes" id="UP000719267">
    <property type="component" value="Unassembled WGS sequence"/>
</dbReference>
<keyword evidence="2" id="KW-0732">Signal</keyword>
<evidence type="ECO:0000256" key="2">
    <source>
        <dbReference type="ARBA" id="ARBA00022729"/>
    </source>
</evidence>
<dbReference type="PROSITE" id="PS51257">
    <property type="entry name" value="PROKAR_LIPOPROTEIN"/>
    <property type="match status" value="1"/>
</dbReference>
<dbReference type="EMBL" id="JAHWDF010000008">
    <property type="protein sequence ID" value="MBW2961980.1"/>
    <property type="molecule type" value="Genomic_DNA"/>
</dbReference>
<dbReference type="Pfam" id="PF07980">
    <property type="entry name" value="SusD_RagB"/>
    <property type="match status" value="1"/>
</dbReference>
<proteinExistence type="predicted"/>
<keyword evidence="4" id="KW-0998">Cell outer membrane</keyword>
<evidence type="ECO:0000259" key="5">
    <source>
        <dbReference type="Pfam" id="PF07980"/>
    </source>
</evidence>
<organism evidence="7 8">
    <name type="scientific">Mesonia aestuariivivens</name>
    <dbReference type="NCBI Taxonomy" id="2796128"/>
    <lineage>
        <taxon>Bacteria</taxon>
        <taxon>Pseudomonadati</taxon>
        <taxon>Bacteroidota</taxon>
        <taxon>Flavobacteriia</taxon>
        <taxon>Flavobacteriales</taxon>
        <taxon>Flavobacteriaceae</taxon>
        <taxon>Mesonia</taxon>
    </lineage>
</organism>
<evidence type="ECO:0000259" key="6">
    <source>
        <dbReference type="Pfam" id="PF14322"/>
    </source>
</evidence>
<evidence type="ECO:0000313" key="8">
    <source>
        <dbReference type="Proteomes" id="UP000719267"/>
    </source>
</evidence>
<comment type="subcellular location">
    <subcellularLocation>
        <location evidence="1">Cell outer membrane</location>
    </subcellularLocation>
</comment>
<dbReference type="RefSeq" id="WP_219040265.1">
    <property type="nucleotide sequence ID" value="NZ_JAHWDF010000008.1"/>
</dbReference>
<evidence type="ECO:0000256" key="3">
    <source>
        <dbReference type="ARBA" id="ARBA00023136"/>
    </source>
</evidence>
<evidence type="ECO:0000256" key="1">
    <source>
        <dbReference type="ARBA" id="ARBA00004442"/>
    </source>
</evidence>
<dbReference type="Pfam" id="PF14322">
    <property type="entry name" value="SusD-like_3"/>
    <property type="match status" value="1"/>
</dbReference>
<dbReference type="CDD" id="cd08977">
    <property type="entry name" value="SusD"/>
    <property type="match status" value="1"/>
</dbReference>
<dbReference type="InterPro" id="IPR012944">
    <property type="entry name" value="SusD_RagB_dom"/>
</dbReference>
<evidence type="ECO:0000256" key="4">
    <source>
        <dbReference type="ARBA" id="ARBA00023237"/>
    </source>
</evidence>
<sequence>MKLFTKITISLVATLALVSCSEDFLDVDSRENIEAIDSNENITPEQFLNGIYGMYTDYAYAFSWLGITEIISDNADKGSSPTDNGADKNLLDNLTFTSTATSVREMWTQWYKTIGRASYSIAFTETYGLQDEEYKDRLVGEAKFLRALTYFYLVRSFGDVTIQGDITIENKEAILDPESNLSSRNSKEEVYAYIEQDLLAAIEVLPTKSEYASKDLGRATKGAAQALLAKVYLYQQDYNQALEYANLVINSGQYGLEANYEDIWREYTENGTESIFEIQARGEVIAHGVQQYSQVQGARGPSGWGWGFNTPTENLVAAFDAEGDEIRKDATIIFAGETLWDGREVSPSVENPRYNEKAYSSANSGAADGDKNIRVIRYAEVLLIKAEAANELGQTSEALSALNQVRQRVELDDVVGLGQIELRQKIWNERRLELAFEHDRWFDLIRTGQAEQAMQANGKTYVNGKHELFPIPENQLIQTPQMTQNPGW</sequence>
<gene>
    <name evidence="7" type="ORF">KW502_09235</name>
</gene>
<keyword evidence="3" id="KW-0472">Membrane</keyword>
<accession>A0ABS6W2C0</accession>
<feature type="domain" description="SusD-like N-terminal" evidence="6">
    <location>
        <begin position="23"/>
        <end position="233"/>
    </location>
</feature>